<dbReference type="PRINTS" id="PR00070">
    <property type="entry name" value="DHFR"/>
</dbReference>
<protein>
    <recommendedName>
        <fullName evidence="3 7">Dihydrofolate reductase</fullName>
        <ecNumber evidence="3 7">1.5.1.3</ecNumber>
    </recommendedName>
</protein>
<dbReference type="CDD" id="cd00209">
    <property type="entry name" value="DHFR"/>
    <property type="match status" value="1"/>
</dbReference>
<keyword evidence="6 7" id="KW-0560">Oxidoreductase</keyword>
<dbReference type="PIRSF" id="PIRSF000194">
    <property type="entry name" value="DHFR"/>
    <property type="match status" value="1"/>
</dbReference>
<evidence type="ECO:0000313" key="10">
    <source>
        <dbReference type="EMBL" id="APM40849.1"/>
    </source>
</evidence>
<evidence type="ECO:0000256" key="1">
    <source>
        <dbReference type="ARBA" id="ARBA00004903"/>
    </source>
</evidence>
<evidence type="ECO:0000259" key="9">
    <source>
        <dbReference type="PROSITE" id="PS51330"/>
    </source>
</evidence>
<evidence type="ECO:0000256" key="8">
    <source>
        <dbReference type="RuleBase" id="RU004474"/>
    </source>
</evidence>
<dbReference type="InterPro" id="IPR024072">
    <property type="entry name" value="DHFR-like_dom_sf"/>
</dbReference>
<comment type="catalytic activity">
    <reaction evidence="7">
        <text>(6S)-5,6,7,8-tetrahydrofolate + NADP(+) = 7,8-dihydrofolate + NADPH + H(+)</text>
        <dbReference type="Rhea" id="RHEA:15009"/>
        <dbReference type="ChEBI" id="CHEBI:15378"/>
        <dbReference type="ChEBI" id="CHEBI:57451"/>
        <dbReference type="ChEBI" id="CHEBI:57453"/>
        <dbReference type="ChEBI" id="CHEBI:57783"/>
        <dbReference type="ChEBI" id="CHEBI:58349"/>
        <dbReference type="EC" id="1.5.1.3"/>
    </reaction>
</comment>
<evidence type="ECO:0000256" key="4">
    <source>
        <dbReference type="ARBA" id="ARBA00022563"/>
    </source>
</evidence>
<dbReference type="GO" id="GO:0050661">
    <property type="term" value="F:NADP binding"/>
    <property type="evidence" value="ECO:0007669"/>
    <property type="project" value="InterPro"/>
</dbReference>
<dbReference type="UniPathway" id="UPA00077">
    <property type="reaction ID" value="UER00158"/>
</dbReference>
<evidence type="ECO:0000256" key="2">
    <source>
        <dbReference type="ARBA" id="ARBA00009539"/>
    </source>
</evidence>
<keyword evidence="4 7" id="KW-0554">One-carbon metabolism</keyword>
<dbReference type="PROSITE" id="PS00075">
    <property type="entry name" value="DHFR_1"/>
    <property type="match status" value="1"/>
</dbReference>
<dbReference type="RefSeq" id="WP_073540407.1">
    <property type="nucleotide sequence ID" value="NZ_CP018335.1"/>
</dbReference>
<dbReference type="OrthoDB" id="9804315at2"/>
<dbReference type="EMBL" id="CP018335">
    <property type="protein sequence ID" value="APM40849.1"/>
    <property type="molecule type" value="Genomic_DNA"/>
</dbReference>
<comment type="similarity">
    <text evidence="2 7 8">Belongs to the dihydrofolate reductase family.</text>
</comment>
<gene>
    <name evidence="10" type="ORF">BS101_20120</name>
</gene>
<evidence type="ECO:0000313" key="11">
    <source>
        <dbReference type="Proteomes" id="UP000184604"/>
    </source>
</evidence>
<dbReference type="Gene3D" id="3.40.430.10">
    <property type="entry name" value="Dihydrofolate Reductase, subunit A"/>
    <property type="match status" value="1"/>
</dbReference>
<dbReference type="GO" id="GO:0046452">
    <property type="term" value="P:dihydrofolate metabolic process"/>
    <property type="evidence" value="ECO:0007669"/>
    <property type="project" value="TreeGrafter"/>
</dbReference>
<dbReference type="Pfam" id="PF00186">
    <property type="entry name" value="DHFR_1"/>
    <property type="match status" value="1"/>
</dbReference>
<dbReference type="EC" id="1.5.1.3" evidence="3 7"/>
<evidence type="ECO:0000256" key="6">
    <source>
        <dbReference type="ARBA" id="ARBA00023002"/>
    </source>
</evidence>
<dbReference type="InterPro" id="IPR017925">
    <property type="entry name" value="DHFR_CS"/>
</dbReference>
<dbReference type="SUPFAM" id="SSF53597">
    <property type="entry name" value="Dihydrofolate reductase-like"/>
    <property type="match status" value="1"/>
</dbReference>
<feature type="domain" description="DHFR" evidence="9">
    <location>
        <begin position="1"/>
        <end position="155"/>
    </location>
</feature>
<comment type="function">
    <text evidence="7">Key enzyme in folate metabolism. Catalyzes an essential reaction for de novo glycine and purine synthesis, and for DNA precursor synthesis.</text>
</comment>
<accession>A0A1L5FCV1</accession>
<dbReference type="PANTHER" id="PTHR48069:SF3">
    <property type="entry name" value="DIHYDROFOLATE REDUCTASE"/>
    <property type="match status" value="1"/>
</dbReference>
<organism evidence="10 11">
    <name type="scientific">Clostridium kluyveri</name>
    <dbReference type="NCBI Taxonomy" id="1534"/>
    <lineage>
        <taxon>Bacteria</taxon>
        <taxon>Bacillati</taxon>
        <taxon>Bacillota</taxon>
        <taxon>Clostridia</taxon>
        <taxon>Eubacteriales</taxon>
        <taxon>Clostridiaceae</taxon>
        <taxon>Clostridium</taxon>
    </lineage>
</organism>
<dbReference type="GO" id="GO:0046655">
    <property type="term" value="P:folic acid metabolic process"/>
    <property type="evidence" value="ECO:0007669"/>
    <property type="project" value="TreeGrafter"/>
</dbReference>
<evidence type="ECO:0000256" key="3">
    <source>
        <dbReference type="ARBA" id="ARBA00012856"/>
    </source>
</evidence>
<proteinExistence type="inferred from homology"/>
<sequence length="161" mass="18251">MISLIAAVSKNNVIGNNGIIPWKIKGEQKRFKELTTGKTVIMGRKSFQEIGKPLPNRKIIIISNTVNIVADNCVTVRSLSEAFNLAKDEEEVFVAGGGQVYKEALPYSNKIYLTVVDKMIEGNVYFPTINKNDFVKTYEQRIEGELPYTYYTYERKCGKNK</sequence>
<keyword evidence="5 7" id="KW-0521">NADP</keyword>
<dbReference type="InterPro" id="IPR012259">
    <property type="entry name" value="DHFR"/>
</dbReference>
<dbReference type="Proteomes" id="UP000184604">
    <property type="component" value="Chromosome"/>
</dbReference>
<dbReference type="PANTHER" id="PTHR48069">
    <property type="entry name" value="DIHYDROFOLATE REDUCTASE"/>
    <property type="match status" value="1"/>
</dbReference>
<dbReference type="GO" id="GO:0004146">
    <property type="term" value="F:dihydrofolate reductase activity"/>
    <property type="evidence" value="ECO:0007669"/>
    <property type="project" value="UniProtKB-EC"/>
</dbReference>
<dbReference type="AlphaFoldDB" id="A0A1L5FCV1"/>
<comment type="pathway">
    <text evidence="1 7">Cofactor biosynthesis; tetrahydrofolate biosynthesis; 5,6,7,8-tetrahydrofolate from 7,8-dihydrofolate: step 1/1.</text>
</comment>
<name>A0A1L5FCV1_CLOKL</name>
<dbReference type="InterPro" id="IPR001796">
    <property type="entry name" value="DHFR_dom"/>
</dbReference>
<evidence type="ECO:0000256" key="5">
    <source>
        <dbReference type="ARBA" id="ARBA00022857"/>
    </source>
</evidence>
<dbReference type="GO" id="GO:0005829">
    <property type="term" value="C:cytosol"/>
    <property type="evidence" value="ECO:0007669"/>
    <property type="project" value="TreeGrafter"/>
</dbReference>
<dbReference type="GO" id="GO:0006730">
    <property type="term" value="P:one-carbon metabolic process"/>
    <property type="evidence" value="ECO:0007669"/>
    <property type="project" value="UniProtKB-KW"/>
</dbReference>
<dbReference type="GO" id="GO:0046654">
    <property type="term" value="P:tetrahydrofolate biosynthetic process"/>
    <property type="evidence" value="ECO:0007669"/>
    <property type="project" value="UniProtKB-UniPathway"/>
</dbReference>
<evidence type="ECO:0000256" key="7">
    <source>
        <dbReference type="PIRNR" id="PIRNR000194"/>
    </source>
</evidence>
<dbReference type="PROSITE" id="PS51330">
    <property type="entry name" value="DHFR_2"/>
    <property type="match status" value="1"/>
</dbReference>
<reference evidence="10 11" key="1">
    <citation type="submission" date="2016-12" db="EMBL/GenBank/DDBJ databases">
        <title>Complete genome sequence of Clostridium kluyveri JZZ isolated from the pit mud of a Chinese flavor liquor-making factory.</title>
        <authorList>
            <person name="Wang Y."/>
        </authorList>
    </citation>
    <scope>NUCLEOTIDE SEQUENCE [LARGE SCALE GENOMIC DNA]</scope>
    <source>
        <strain evidence="10 11">JZZ</strain>
    </source>
</reference>